<dbReference type="Proteomes" id="UP000441032">
    <property type="component" value="Unassembled WGS sequence"/>
</dbReference>
<proteinExistence type="predicted"/>
<name>A0A7X2HR46_RALPI</name>
<dbReference type="EMBL" id="WJYN01000010">
    <property type="protein sequence ID" value="MRT01144.1"/>
    <property type="molecule type" value="Genomic_DNA"/>
</dbReference>
<accession>A0A7X2HR46</accession>
<reference evidence="1 2" key="1">
    <citation type="submission" date="2019-11" db="EMBL/GenBank/DDBJ databases">
        <title>Phenotypic characterization of an OXA-22 and OXA-60 co-producing Ralstonia pickettii clinical strain.</title>
        <authorList>
            <person name="He F."/>
        </authorList>
    </citation>
    <scope>NUCLEOTIDE SEQUENCE [LARGE SCALE GENOMIC DNA]</scope>
    <source>
        <strain evidence="1 2">PSLESD1</strain>
    </source>
</reference>
<protein>
    <submittedName>
        <fullName evidence="1">Uncharacterized protein</fullName>
    </submittedName>
</protein>
<dbReference type="AlphaFoldDB" id="A0A7X2HR46"/>
<evidence type="ECO:0000313" key="2">
    <source>
        <dbReference type="Proteomes" id="UP000441032"/>
    </source>
</evidence>
<sequence>MKNDDVLTGIALVGLAFAAFQFMRPRTVAAAPAQGAAGAPRPISGFRASLPAWSSLASNLGDLGNTLWTGGSAAGRGMVQGIFAPGDSALTVGNFDIGNGPLEQAAKPGFTLGELGSDNGAYTFGSSVNIDPTQYGY</sequence>
<comment type="caution">
    <text evidence="1">The sequence shown here is derived from an EMBL/GenBank/DDBJ whole genome shotgun (WGS) entry which is preliminary data.</text>
</comment>
<organism evidence="1 2">
    <name type="scientific">Ralstonia pickettii</name>
    <name type="common">Burkholderia pickettii</name>
    <dbReference type="NCBI Taxonomy" id="329"/>
    <lineage>
        <taxon>Bacteria</taxon>
        <taxon>Pseudomonadati</taxon>
        <taxon>Pseudomonadota</taxon>
        <taxon>Betaproteobacteria</taxon>
        <taxon>Burkholderiales</taxon>
        <taxon>Burkholderiaceae</taxon>
        <taxon>Ralstonia</taxon>
    </lineage>
</organism>
<evidence type="ECO:0000313" key="1">
    <source>
        <dbReference type="EMBL" id="MRT01144.1"/>
    </source>
</evidence>
<gene>
    <name evidence="1" type="ORF">GJQ57_21075</name>
</gene>
<dbReference type="RefSeq" id="WP_154208498.1">
    <property type="nucleotide sequence ID" value="NZ_WJYN01000010.1"/>
</dbReference>